<feature type="compositionally biased region" description="Basic and acidic residues" evidence="1">
    <location>
        <begin position="603"/>
        <end position="616"/>
    </location>
</feature>
<dbReference type="PANTHER" id="PTHR42105">
    <property type="entry name" value="DIM2-ASSOCIATED PROTEIN 1"/>
    <property type="match status" value="1"/>
</dbReference>
<feature type="compositionally biased region" description="Basic and acidic residues" evidence="1">
    <location>
        <begin position="229"/>
        <end position="242"/>
    </location>
</feature>
<feature type="compositionally biased region" description="Basic and acidic residues" evidence="1">
    <location>
        <begin position="255"/>
        <end position="269"/>
    </location>
</feature>
<proteinExistence type="predicted"/>
<sequence length="1902" mass="208160">MGVDTRRPPLPAPTEDPSSMDNETDLATDISRRTDRTSYSIPEDGSPITITTSKPITTKESLHRRNRSQTSLLIEYFEAGKNGDKSRSKPSVRVKVTPSAARRSKNGSGSDSVQITGIGKDRKPSYTRRISLGSKTETSEKVIIDGTEVSRLSRSTDSNGSAHPPVEVEVLNPSDLSNSRLSRDLRYVENTSDISSMPPDSLLEPVTHTATTESDTIQAGNTLNRKRSRSLERITTDTKETTHLNPPSHTRTRSLSRERITQKVMEKLAGRPVESTSRRRNVEYEPDTKPVKERRRRSSRSHHTEDVISPGSSQLSSNITQSQASYRSGNSKVSLTNPRLLEMVEDTVRRLIMPELQQMKTQQKTTKNLEDFEESRRSSAADRGSRSGLDRSISKSSSTPNIRGKPKVVLNRHDDDPGEVLSRGDSERIKVRRSSRGSAADSDSRRRRRSSRADSVEEERTERKTKSSHRKRDAAAAAIAGGVLTAAALKHHNSRDKDRKDRLADRIDHNEHDSYTLSDSFTDTTERDHGHHTRADAPRIPFMGGPTDSEMTRPSIMSASTERPLSSHVESLDTPIREVPRRTLGESHSRGTSRSRGTSVDTRTPETARNIGEKTSVRSLTENIERHNHSGSSTPSRSRNPALMAGAAGLGGVAAGYALGKSKSPKTGRYEDTQQSISPVQSVSSYRDDLNDPLIPQALSPRSPTYQDGFRTGAYVPSPLSTPGLTGANGHLPPGSQNVDSFAARSKRQNFRPDSELYNDTTPRGEEVDEWLEEEHRKNDRLRDSMTDGSFRDSYTENRDSYIDTNRASYTDANRDSRYTADSGSINTGASERGVAAIAATPHYVNLPMGVESNVASLIDPSTVDSYQSSGISMDRPYGGVHSLRDDVDTYHNREQSPNQHGYAAIIDEHDAGSRDSKNLGQSPLPSNDLERQRTVVQSPRQSEASSPHRRSSHASTPVQLGASGVPDLNDPMPEIGHGLDAASVSSARHSIPVSPISAKESRERIQSGLVDPQRDTRYFSFEQDDDVSHSSKGHGKAALAAGAAGLAAGAAVGAAAKKSRSSSLRSEEHRPSVEDLEHEETHIEPHTYQDGLKSSITPVNAQPTHDEGYVSGAYARSVDTPQARRHDEKTYSQEDLAEYEAAMGQDDVFQNPKRETFLSGKSDGLDSPLYESATGRGIDRIHSKDIVALMDHLTVRDAQRNARDTEILVTLVRSAAEMRQNFEDLKKFIKEEDRMIMKNTDRNADSTVQRVLGGPRPQPQSSPRPPRVAFDEESVSSAKRQNVFKRALKGLGGRNANDLAKIEDMLNQLLDDVEYLKDAQSQGVNSQPISSAGDRHPPSIAESRNDGFSSYEALRANTGSGYEPEGLAGTGSTPNHSGNVQLSPPAKQTFHSGYDGRRDSINRVSTVLEGDEDEFDRDDSLTPKPLATGKYPSPIQDTRRSGMVFGTPPQKFASADNSLENTPDRRSKQSFVPKVSRWSKTTASSAPDGYDSRRQSHEQRPLSDASLGSRGIAARDTQYYDYDDYDSTASLSQRDAQSVRSGISDMTRSPSPLIPSEAGSASNQRQSYSTTRDSYHSAPRSYNAPAGQLPSSASPTSSRRLSGNTDRSATNELHLPINEDDDDYDDPKYHAHRKSLLLHAPVAVPGKKPNHGSTLERGAIDYEDDGSELGSLPGSLNGGLPGGIPGNVSNISGSDLSQRSVDTEFDPNMWGSNPALSLARAHRLGKIDGGQPQQSPLRKAVPQSISPAQSPVEALPSPRSGGGRDELPIQRPEDLPIKTSKKINPAPARQYDDYEEDPERRYTRSHAPPRTFDRLYYSSPLGSGHLLEPIQEVRYSLETDRTPPSREITPEPSVTPQPAVGAGSRLNPLRKITGPRPMGSKAFPGGEEGKGKLIKRKAVGS</sequence>
<feature type="compositionally biased region" description="Polar residues" evidence="1">
    <location>
        <begin position="555"/>
        <end position="564"/>
    </location>
</feature>
<feature type="region of interest" description="Disordered" evidence="1">
    <location>
        <begin position="1839"/>
        <end position="1902"/>
    </location>
</feature>
<feature type="compositionally biased region" description="Low complexity" evidence="1">
    <location>
        <begin position="1590"/>
        <end position="1603"/>
    </location>
</feature>
<feature type="region of interest" description="Disordered" evidence="1">
    <location>
        <begin position="724"/>
        <end position="776"/>
    </location>
</feature>
<feature type="compositionally biased region" description="Basic residues" evidence="1">
    <location>
        <begin position="292"/>
        <end position="301"/>
    </location>
</feature>
<feature type="region of interest" description="Disordered" evidence="1">
    <location>
        <begin position="1530"/>
        <end position="1628"/>
    </location>
</feature>
<feature type="compositionally biased region" description="Basic and acidic residues" evidence="1">
    <location>
        <begin position="1763"/>
        <end position="1777"/>
    </location>
</feature>
<feature type="region of interest" description="Disordered" evidence="1">
    <location>
        <begin position="209"/>
        <end position="332"/>
    </location>
</feature>
<feature type="region of interest" description="Disordered" evidence="1">
    <location>
        <begin position="913"/>
        <end position="1017"/>
    </location>
</feature>
<feature type="compositionally biased region" description="Polar residues" evidence="1">
    <location>
        <begin position="1093"/>
        <end position="1104"/>
    </location>
</feature>
<feature type="compositionally biased region" description="Basic and acidic residues" evidence="1">
    <location>
        <begin position="1066"/>
        <end position="1088"/>
    </location>
</feature>
<feature type="region of interest" description="Disordered" evidence="1">
    <location>
        <begin position="1059"/>
        <end position="1108"/>
    </location>
</feature>
<keyword evidence="3" id="KW-1185">Reference proteome</keyword>
<evidence type="ECO:0000313" key="2">
    <source>
        <dbReference type="EMBL" id="KAG8625074.1"/>
    </source>
</evidence>
<feature type="compositionally biased region" description="Polar residues" evidence="1">
    <location>
        <begin position="106"/>
        <end position="115"/>
    </location>
</feature>
<feature type="region of interest" description="Disordered" evidence="1">
    <location>
        <begin position="1238"/>
        <end position="1277"/>
    </location>
</feature>
<feature type="compositionally biased region" description="Polar residues" evidence="1">
    <location>
        <begin position="1530"/>
        <end position="1551"/>
    </location>
</feature>
<feature type="compositionally biased region" description="Polar residues" evidence="1">
    <location>
        <begin position="1371"/>
        <end position="1383"/>
    </location>
</feature>
<feature type="compositionally biased region" description="Polar residues" evidence="1">
    <location>
        <begin position="1560"/>
        <end position="1573"/>
    </location>
</feature>
<feature type="compositionally biased region" description="Polar residues" evidence="1">
    <location>
        <begin position="209"/>
        <end position="223"/>
    </location>
</feature>
<feature type="region of interest" description="Disordered" evidence="1">
    <location>
        <begin position="1727"/>
        <end position="1813"/>
    </location>
</feature>
<feature type="region of interest" description="Disordered" evidence="1">
    <location>
        <begin position="355"/>
        <end position="475"/>
    </location>
</feature>
<feature type="compositionally biased region" description="Basic and acidic residues" evidence="1">
    <location>
        <begin position="495"/>
        <end position="507"/>
    </location>
</feature>
<feature type="compositionally biased region" description="Low complexity" evidence="1">
    <location>
        <begin position="46"/>
        <end position="59"/>
    </location>
</feature>
<feature type="region of interest" description="Disordered" evidence="1">
    <location>
        <begin position="697"/>
        <end position="716"/>
    </location>
</feature>
<protein>
    <submittedName>
        <fullName evidence="2">Uncharacterized protein</fullName>
    </submittedName>
</protein>
<feature type="compositionally biased region" description="Basic and acidic residues" evidence="1">
    <location>
        <begin position="367"/>
        <end position="393"/>
    </location>
</feature>
<feature type="compositionally biased region" description="Basic and acidic residues" evidence="1">
    <location>
        <begin position="276"/>
        <end position="291"/>
    </location>
</feature>
<feature type="compositionally biased region" description="Basic and acidic residues" evidence="1">
    <location>
        <begin position="524"/>
        <end position="537"/>
    </location>
</feature>
<feature type="compositionally biased region" description="Low complexity" evidence="1">
    <location>
        <begin position="674"/>
        <end position="685"/>
    </location>
</feature>
<gene>
    <name evidence="2" type="ORF">KVT40_006825</name>
</gene>
<feature type="region of interest" description="Disordered" evidence="1">
    <location>
        <begin position="1"/>
        <end position="139"/>
    </location>
</feature>
<reference evidence="2" key="1">
    <citation type="submission" date="2021-07" db="EMBL/GenBank/DDBJ databases">
        <title>Elsinoe batatas strain:CRI-CJ2 Genome sequencing and assembly.</title>
        <authorList>
            <person name="Huang L."/>
        </authorList>
    </citation>
    <scope>NUCLEOTIDE SEQUENCE</scope>
    <source>
        <strain evidence="2">CRI-CJ2</strain>
    </source>
</reference>
<feature type="region of interest" description="Disordered" evidence="1">
    <location>
        <begin position="488"/>
        <end position="507"/>
    </location>
</feature>
<feature type="compositionally biased region" description="Basic and acidic residues" evidence="1">
    <location>
        <begin position="1491"/>
        <end position="1502"/>
    </location>
</feature>
<evidence type="ECO:0000256" key="1">
    <source>
        <dbReference type="SAM" id="MobiDB-lite"/>
    </source>
</evidence>
<feature type="compositionally biased region" description="Polar residues" evidence="1">
    <location>
        <begin position="1322"/>
        <end position="1331"/>
    </location>
</feature>
<organism evidence="2 3">
    <name type="scientific">Elsinoe batatas</name>
    <dbReference type="NCBI Taxonomy" id="2601811"/>
    <lineage>
        <taxon>Eukaryota</taxon>
        <taxon>Fungi</taxon>
        <taxon>Dikarya</taxon>
        <taxon>Ascomycota</taxon>
        <taxon>Pezizomycotina</taxon>
        <taxon>Dothideomycetes</taxon>
        <taxon>Dothideomycetidae</taxon>
        <taxon>Myriangiales</taxon>
        <taxon>Elsinoaceae</taxon>
        <taxon>Elsinoe</taxon>
    </lineage>
</organism>
<dbReference type="Proteomes" id="UP000809789">
    <property type="component" value="Unassembled WGS sequence"/>
</dbReference>
<feature type="compositionally biased region" description="Polar residues" evidence="1">
    <location>
        <begin position="630"/>
        <end position="639"/>
    </location>
</feature>
<feature type="compositionally biased region" description="Basic and acidic residues" evidence="1">
    <location>
        <begin position="451"/>
        <end position="465"/>
    </location>
</feature>
<feature type="compositionally biased region" description="Low complexity" evidence="1">
    <location>
        <begin position="590"/>
        <end position="602"/>
    </location>
</feature>
<comment type="caution">
    <text evidence="2">The sequence shown here is derived from an EMBL/GenBank/DDBJ whole genome shotgun (WGS) entry which is preliminary data.</text>
</comment>
<feature type="compositionally biased region" description="Basic and acidic residues" evidence="1">
    <location>
        <begin position="575"/>
        <end position="589"/>
    </location>
</feature>
<dbReference type="PANTHER" id="PTHR42105:SF1">
    <property type="entry name" value="TRANSALDOLASE"/>
    <property type="match status" value="1"/>
</dbReference>
<evidence type="ECO:0000313" key="3">
    <source>
        <dbReference type="Proteomes" id="UP000809789"/>
    </source>
</evidence>
<feature type="compositionally biased region" description="Low complexity" evidence="1">
    <location>
        <begin position="357"/>
        <end position="366"/>
    </location>
</feature>
<feature type="region of interest" description="Disordered" evidence="1">
    <location>
        <begin position="1322"/>
        <end position="1511"/>
    </location>
</feature>
<dbReference type="EMBL" id="JAESVG020000008">
    <property type="protein sequence ID" value="KAG8625074.1"/>
    <property type="molecule type" value="Genomic_DNA"/>
</dbReference>
<feature type="compositionally biased region" description="Polar residues" evidence="1">
    <location>
        <begin position="310"/>
        <end position="332"/>
    </location>
</feature>
<feature type="compositionally biased region" description="Pro residues" evidence="1">
    <location>
        <begin position="1257"/>
        <end position="1267"/>
    </location>
</feature>
<feature type="region of interest" description="Disordered" evidence="1">
    <location>
        <begin position="513"/>
        <end position="643"/>
    </location>
</feature>
<dbReference type="OrthoDB" id="5382102at2759"/>
<feature type="compositionally biased region" description="Basic residues" evidence="1">
    <location>
        <begin position="1893"/>
        <end position="1902"/>
    </location>
</feature>
<accession>A0A8K0KYF8</accession>
<feature type="region of interest" description="Disordered" evidence="1">
    <location>
        <begin position="663"/>
        <end position="686"/>
    </location>
</feature>
<name>A0A8K0KYF8_9PEZI</name>